<keyword evidence="8" id="KW-0407">Ion channel</keyword>
<organism evidence="11 12">
    <name type="scientific">Synaphobranchus kaupii</name>
    <name type="common">Kaup's arrowtooth eel</name>
    <dbReference type="NCBI Taxonomy" id="118154"/>
    <lineage>
        <taxon>Eukaryota</taxon>
        <taxon>Metazoa</taxon>
        <taxon>Chordata</taxon>
        <taxon>Craniata</taxon>
        <taxon>Vertebrata</taxon>
        <taxon>Euteleostomi</taxon>
        <taxon>Actinopterygii</taxon>
        <taxon>Neopterygii</taxon>
        <taxon>Teleostei</taxon>
        <taxon>Anguilliformes</taxon>
        <taxon>Synaphobranchidae</taxon>
        <taxon>Synaphobranchus</taxon>
    </lineage>
</organism>
<keyword evidence="3" id="KW-0677">Repeat</keyword>
<evidence type="ECO:0000313" key="12">
    <source>
        <dbReference type="Proteomes" id="UP001152622"/>
    </source>
</evidence>
<sequence length="165" mass="18445">MKGEVTGPSATPRNRAVWGQCWMELASVAVSGSAVAVRRLVSMNMPLNSDGTVMFNATLFALVRTALRIKTDGNLEQANEELRAIVKKIWKRTSMKLLDQVVPPAGDDEVTVGKFYATFLIQEYFRKFKKRKEQGLVTKVPPKTALSLQVGQRIHNPHHPLCCHQ</sequence>
<dbReference type="InterPro" id="IPR014873">
    <property type="entry name" value="VDCC_a1su_IQ"/>
</dbReference>
<dbReference type="Pfam" id="PF08763">
    <property type="entry name" value="Ca_chan_IQ"/>
    <property type="match status" value="1"/>
</dbReference>
<evidence type="ECO:0000256" key="7">
    <source>
        <dbReference type="ARBA" id="ARBA00023180"/>
    </source>
</evidence>
<dbReference type="EMBL" id="JAINUF010000001">
    <property type="protein sequence ID" value="KAJ8382003.1"/>
    <property type="molecule type" value="Genomic_DNA"/>
</dbReference>
<evidence type="ECO:0000259" key="10">
    <source>
        <dbReference type="SMART" id="SM01062"/>
    </source>
</evidence>
<dbReference type="Gene3D" id="6.10.250.2180">
    <property type="match status" value="1"/>
</dbReference>
<evidence type="ECO:0000256" key="8">
    <source>
        <dbReference type="ARBA" id="ARBA00023303"/>
    </source>
</evidence>
<dbReference type="GO" id="GO:0005891">
    <property type="term" value="C:voltage-gated calcium channel complex"/>
    <property type="evidence" value="ECO:0007669"/>
    <property type="project" value="TreeGrafter"/>
</dbReference>
<keyword evidence="5" id="KW-0406">Ion transport</keyword>
<keyword evidence="4" id="KW-0851">Voltage-gated channel</keyword>
<name>A0A9Q1JDS5_SYNKA</name>
<dbReference type="Proteomes" id="UP001152622">
    <property type="component" value="Chromosome 1"/>
</dbReference>
<proteinExistence type="predicted"/>
<evidence type="ECO:0000256" key="2">
    <source>
        <dbReference type="ARBA" id="ARBA00022553"/>
    </source>
</evidence>
<keyword evidence="12" id="KW-1185">Reference proteome</keyword>
<dbReference type="SMART" id="SM01062">
    <property type="entry name" value="Ca_chan_IQ"/>
    <property type="match status" value="1"/>
</dbReference>
<dbReference type="AlphaFoldDB" id="A0A9Q1JDS5"/>
<evidence type="ECO:0000256" key="6">
    <source>
        <dbReference type="ARBA" id="ARBA00023157"/>
    </source>
</evidence>
<evidence type="ECO:0000313" key="11">
    <source>
        <dbReference type="EMBL" id="KAJ8382003.1"/>
    </source>
</evidence>
<feature type="domain" description="Voltage-dependent calcium channel alpha-1 subunit IQ" evidence="10">
    <location>
        <begin position="107"/>
        <end position="141"/>
    </location>
</feature>
<evidence type="ECO:0000256" key="9">
    <source>
        <dbReference type="ARBA" id="ARBA00036634"/>
    </source>
</evidence>
<evidence type="ECO:0000256" key="3">
    <source>
        <dbReference type="ARBA" id="ARBA00022737"/>
    </source>
</evidence>
<dbReference type="InterPro" id="IPR050599">
    <property type="entry name" value="VDCC_alpha-1_subunit"/>
</dbReference>
<dbReference type="GO" id="GO:0008331">
    <property type="term" value="F:high voltage-gated calcium channel activity"/>
    <property type="evidence" value="ECO:0007669"/>
    <property type="project" value="TreeGrafter"/>
</dbReference>
<evidence type="ECO:0000256" key="4">
    <source>
        <dbReference type="ARBA" id="ARBA00022882"/>
    </source>
</evidence>
<keyword evidence="6" id="KW-1015">Disulfide bond</keyword>
<keyword evidence="1" id="KW-0813">Transport</keyword>
<comment type="caution">
    <text evidence="11">The sequence shown here is derived from an EMBL/GenBank/DDBJ whole genome shotgun (WGS) entry which is preliminary data.</text>
</comment>
<dbReference type="OrthoDB" id="431720at2759"/>
<protein>
    <recommendedName>
        <fullName evidence="10">Voltage-dependent calcium channel alpha-1 subunit IQ domain-containing protein</fullName>
    </recommendedName>
</protein>
<keyword evidence="7" id="KW-0325">Glycoprotein</keyword>
<reference evidence="11" key="1">
    <citation type="journal article" date="2023" name="Science">
        <title>Genome structures resolve the early diversification of teleost fishes.</title>
        <authorList>
            <person name="Parey E."/>
            <person name="Louis A."/>
            <person name="Montfort J."/>
            <person name="Bouchez O."/>
            <person name="Roques C."/>
            <person name="Iampietro C."/>
            <person name="Lluch J."/>
            <person name="Castinel A."/>
            <person name="Donnadieu C."/>
            <person name="Desvignes T."/>
            <person name="Floi Bucao C."/>
            <person name="Jouanno E."/>
            <person name="Wen M."/>
            <person name="Mejri S."/>
            <person name="Dirks R."/>
            <person name="Jansen H."/>
            <person name="Henkel C."/>
            <person name="Chen W.J."/>
            <person name="Zahm M."/>
            <person name="Cabau C."/>
            <person name="Klopp C."/>
            <person name="Thompson A.W."/>
            <person name="Robinson-Rechavi M."/>
            <person name="Braasch I."/>
            <person name="Lecointre G."/>
            <person name="Bobe J."/>
            <person name="Postlethwait J.H."/>
            <person name="Berthelot C."/>
            <person name="Roest Crollius H."/>
            <person name="Guiguen Y."/>
        </authorList>
    </citation>
    <scope>NUCLEOTIDE SEQUENCE</scope>
    <source>
        <strain evidence="11">WJC10195</strain>
    </source>
</reference>
<accession>A0A9Q1JDS5</accession>
<dbReference type="PANTHER" id="PTHR45628:SF10">
    <property type="entry name" value="VOLTAGE-DEPENDENT L-TYPE CALCIUM CHANNEL SUBUNIT ALPHA-1C"/>
    <property type="match status" value="1"/>
</dbReference>
<comment type="catalytic activity">
    <reaction evidence="9">
        <text>Ca(2+)(in) = Ca(2+)(out)</text>
        <dbReference type="Rhea" id="RHEA:29671"/>
        <dbReference type="ChEBI" id="CHEBI:29108"/>
    </reaction>
</comment>
<dbReference type="GO" id="GO:0098703">
    <property type="term" value="P:calcium ion import across plasma membrane"/>
    <property type="evidence" value="ECO:0007669"/>
    <property type="project" value="TreeGrafter"/>
</dbReference>
<evidence type="ECO:0000256" key="5">
    <source>
        <dbReference type="ARBA" id="ARBA00023065"/>
    </source>
</evidence>
<evidence type="ECO:0000256" key="1">
    <source>
        <dbReference type="ARBA" id="ARBA00022448"/>
    </source>
</evidence>
<dbReference type="PANTHER" id="PTHR45628">
    <property type="entry name" value="VOLTAGE-DEPENDENT CALCIUM CHANNEL TYPE A SUBUNIT ALPHA-1"/>
    <property type="match status" value="1"/>
</dbReference>
<keyword evidence="2" id="KW-0597">Phosphoprotein</keyword>
<gene>
    <name evidence="11" type="ORF">SKAU_G00027810</name>
</gene>